<accession>D7BKY2</accession>
<evidence type="ECO:0000313" key="1">
    <source>
        <dbReference type="EMBL" id="ADH93312.1"/>
    </source>
</evidence>
<dbReference type="OrthoDB" id="4772393at2"/>
<dbReference type="HOGENOM" id="CLU_104057_0_0_11"/>
<dbReference type="EMBL" id="CP002045">
    <property type="protein sequence ID" value="ADH93312.1"/>
    <property type="molecule type" value="Genomic_DNA"/>
</dbReference>
<dbReference type="AlphaFoldDB" id="D7BKY2"/>
<dbReference type="STRING" id="644284.Arch_1625"/>
<protein>
    <recommendedName>
        <fullName evidence="3">NYN domain-containing protein</fullName>
    </recommendedName>
</protein>
<dbReference type="Gene3D" id="3.40.50.1010">
    <property type="entry name" value="5'-nuclease"/>
    <property type="match status" value="1"/>
</dbReference>
<organism evidence="1 2">
    <name type="scientific">Arcanobacterium haemolyticum (strain ATCC 9345 / DSM 20595 / CCM 5947 / CCUG 17215 / LMG 16163 / NBRC 15585 / NCTC 8452 / 11018)</name>
    <dbReference type="NCBI Taxonomy" id="644284"/>
    <lineage>
        <taxon>Bacteria</taxon>
        <taxon>Bacillati</taxon>
        <taxon>Actinomycetota</taxon>
        <taxon>Actinomycetes</taxon>
        <taxon>Actinomycetales</taxon>
        <taxon>Actinomycetaceae</taxon>
        <taxon>Arcanobacterium</taxon>
    </lineage>
</organism>
<evidence type="ECO:0008006" key="3">
    <source>
        <dbReference type="Google" id="ProtNLM"/>
    </source>
</evidence>
<dbReference type="Proteomes" id="UP000000376">
    <property type="component" value="Chromosome"/>
</dbReference>
<dbReference type="eggNOG" id="COG1432">
    <property type="taxonomic scope" value="Bacteria"/>
</dbReference>
<evidence type="ECO:0000313" key="2">
    <source>
        <dbReference type="Proteomes" id="UP000000376"/>
    </source>
</evidence>
<proteinExistence type="predicted"/>
<dbReference type="KEGG" id="ahe:Arch_1625"/>
<dbReference type="RefSeq" id="WP_013170800.1">
    <property type="nucleotide sequence ID" value="NC_014218.1"/>
</dbReference>
<reference evidence="1 2" key="1">
    <citation type="journal article" date="2010" name="Stand. Genomic Sci.">
        <title>Complete genome sequence of Arcanobacterium haemolyticum type strain (11018).</title>
        <authorList>
            <person name="Yasawong M."/>
            <person name="Teshima H."/>
            <person name="Lapidus A."/>
            <person name="Nolan M."/>
            <person name="Lucas S."/>
            <person name="Glavina Del Rio T."/>
            <person name="Tice H."/>
            <person name="Cheng J."/>
            <person name="Bruce D."/>
            <person name="Detter C."/>
            <person name="Tapia R."/>
            <person name="Han C."/>
            <person name="Goodwin L."/>
            <person name="Pitluck S."/>
            <person name="Liolios K."/>
            <person name="Ivanova N."/>
            <person name="Mavromatis K."/>
            <person name="Mikhailova N."/>
            <person name="Pati A."/>
            <person name="Chen A."/>
            <person name="Palaniappan K."/>
            <person name="Land M."/>
            <person name="Hauser L."/>
            <person name="Chang Y."/>
            <person name="Jeffries C."/>
            <person name="Rohde M."/>
            <person name="Sikorski J."/>
            <person name="Pukall R."/>
            <person name="Goker M."/>
            <person name="Woyke T."/>
            <person name="Bristow J."/>
            <person name="Eisen J."/>
            <person name="Markowitz V."/>
            <person name="Hugenholtz P."/>
            <person name="Kyrpides N."/>
            <person name="Klenk H."/>
        </authorList>
    </citation>
    <scope>NUCLEOTIDE SEQUENCE [LARGE SCALE GENOMIC DNA]</scope>
    <source>
        <strain evidence="2">ATCC 9345 / DSM 20595 / CCUG 17215 / LMG 16163 / NBRC 15585 / NCTC 8452 / 11018</strain>
    </source>
</reference>
<name>D7BKY2_ARCHD</name>
<gene>
    <name evidence="1" type="ordered locus">Arch_1625</name>
</gene>
<sequence length="198" mass="22487">MYILIDGENIDATLGVNILKRTPRAEERPRWDRVLEFDPFTHKKSVEANETSAPAETTHNSTGLFFLNSSQRTAAPFVQALLAIGWQPIQLMSDDYERKVVDEGIQRTLEAILDVRPEADVVLGTHDVDYLPQIEALLEAGHRVAILCFREFLALPLAELEDRGLIIHDLELDVQAFNLPLNRTHPVNIDDFDPYPYL</sequence>
<keyword evidence="2" id="KW-1185">Reference proteome</keyword>